<dbReference type="PANTHER" id="PTHR46268:SF6">
    <property type="entry name" value="UNIVERSAL STRESS PROTEIN UP12"/>
    <property type="match status" value="1"/>
</dbReference>
<proteinExistence type="inferred from homology"/>
<dbReference type="CDD" id="cd00293">
    <property type="entry name" value="USP-like"/>
    <property type="match status" value="2"/>
</dbReference>
<organism evidence="3 4">
    <name type="scientific">Stutzerimonas stutzeri</name>
    <name type="common">Pseudomonas stutzeri</name>
    <dbReference type="NCBI Taxonomy" id="316"/>
    <lineage>
        <taxon>Bacteria</taxon>
        <taxon>Pseudomonadati</taxon>
        <taxon>Pseudomonadota</taxon>
        <taxon>Gammaproteobacteria</taxon>
        <taxon>Pseudomonadales</taxon>
        <taxon>Pseudomonadaceae</taxon>
        <taxon>Stutzerimonas</taxon>
    </lineage>
</organism>
<dbReference type="Gene3D" id="3.40.50.620">
    <property type="entry name" value="HUPs"/>
    <property type="match status" value="2"/>
</dbReference>
<sequence>MNQARITRLLALTDFSAPARHAAERAAMVAKQTGSALDLLHVIDSGLLKRLQQLGGGVSAEVEERLLDTARENLQRLAEVLMTHRDVTPGVHAAKGALLRTLVAQADRMNPDLLVLGARGASHMRHLFLGSTAERMLRMAVQPLLVVKQQPHEGYRKILVAVDFSACSLRALRLAQAVAPGAEFVVFHAFEVPFESTLQYAGIKESEISRFRAAAQLEADTKLRELIRDSGLAPASTTALAVRGNATQHIIEQEQESDCDLIVIGKHGEVLLEDLLLGSVTKHVLVEAQGDVLVAI</sequence>
<dbReference type="KEGG" id="pstu:UIB01_01785"/>
<dbReference type="InterPro" id="IPR006015">
    <property type="entry name" value="Universal_stress_UspA"/>
</dbReference>
<dbReference type="Proteomes" id="UP000025238">
    <property type="component" value="Chromosome"/>
</dbReference>
<name>A0A023WNI6_STUST</name>
<reference evidence="3 4" key="1">
    <citation type="submission" date="2014-03" db="EMBL/GenBank/DDBJ databases">
        <title>Complete genome sequence of Pseudomonas stutzeri 19SMN4.</title>
        <authorList>
            <person name="Brunet-Galmes I."/>
            <person name="Nogales B."/>
            <person name="Busquets A."/>
            <person name="Pena A."/>
            <person name="Gomila M."/>
            <person name="Garcia-Valdes E."/>
            <person name="Lalucat J."/>
            <person name="Bennasar A."/>
            <person name="Bosch R."/>
        </authorList>
    </citation>
    <scope>NUCLEOTIDE SEQUENCE [LARGE SCALE GENOMIC DNA]</scope>
    <source>
        <strain evidence="3 4">19SMN4</strain>
    </source>
</reference>
<dbReference type="InterPro" id="IPR014729">
    <property type="entry name" value="Rossmann-like_a/b/a_fold"/>
</dbReference>
<dbReference type="Pfam" id="PF00582">
    <property type="entry name" value="Usp"/>
    <property type="match status" value="2"/>
</dbReference>
<feature type="domain" description="UspA" evidence="2">
    <location>
        <begin position="155"/>
        <end position="294"/>
    </location>
</feature>
<evidence type="ECO:0000313" key="4">
    <source>
        <dbReference type="Proteomes" id="UP000025238"/>
    </source>
</evidence>
<feature type="domain" description="UspA" evidence="2">
    <location>
        <begin position="7"/>
        <end position="148"/>
    </location>
</feature>
<evidence type="ECO:0000256" key="1">
    <source>
        <dbReference type="ARBA" id="ARBA00008791"/>
    </source>
</evidence>
<dbReference type="AlphaFoldDB" id="A0A023WNI6"/>
<dbReference type="PANTHER" id="PTHR46268">
    <property type="entry name" value="STRESS RESPONSE PROTEIN NHAX"/>
    <property type="match status" value="1"/>
</dbReference>
<comment type="similarity">
    <text evidence="1">Belongs to the universal stress protein A family.</text>
</comment>
<accession>A0A023WNI6</accession>
<dbReference type="EMBL" id="CP007509">
    <property type="protein sequence ID" value="AHY41255.1"/>
    <property type="molecule type" value="Genomic_DNA"/>
</dbReference>
<dbReference type="InterPro" id="IPR006016">
    <property type="entry name" value="UspA"/>
</dbReference>
<gene>
    <name evidence="3" type="ORF">UIB01_01785</name>
</gene>
<dbReference type="SUPFAM" id="SSF52402">
    <property type="entry name" value="Adenine nucleotide alpha hydrolases-like"/>
    <property type="match status" value="2"/>
</dbReference>
<dbReference type="PATRIC" id="fig|316.97.peg.362"/>
<evidence type="ECO:0000259" key="2">
    <source>
        <dbReference type="Pfam" id="PF00582"/>
    </source>
</evidence>
<evidence type="ECO:0000313" key="3">
    <source>
        <dbReference type="EMBL" id="AHY41255.1"/>
    </source>
</evidence>
<dbReference type="PRINTS" id="PR01438">
    <property type="entry name" value="UNVRSLSTRESS"/>
</dbReference>
<protein>
    <submittedName>
        <fullName evidence="3">Universal stress protein</fullName>
    </submittedName>
</protein>